<feature type="coiled-coil region" evidence="1">
    <location>
        <begin position="138"/>
        <end position="168"/>
    </location>
</feature>
<accession>A0A1U7PJX6</accession>
<dbReference type="Proteomes" id="UP000187550">
    <property type="component" value="Unassembled WGS sequence"/>
</dbReference>
<dbReference type="STRING" id="550447.SAMN05428946_0579"/>
<keyword evidence="3" id="KW-1185">Reference proteome</keyword>
<dbReference type="EMBL" id="FTPL01000001">
    <property type="protein sequence ID" value="SIT70189.1"/>
    <property type="molecule type" value="Genomic_DNA"/>
</dbReference>
<reference evidence="3" key="1">
    <citation type="submission" date="2017-01" db="EMBL/GenBank/DDBJ databases">
        <authorList>
            <person name="Varghese N."/>
            <person name="Submissions S."/>
        </authorList>
    </citation>
    <scope>NUCLEOTIDE SEQUENCE [LARGE SCALE GENOMIC DNA]</scope>
    <source>
        <strain evidence="3">MNA4</strain>
    </source>
</reference>
<gene>
    <name evidence="2" type="ORF">SAMN05428946_0579</name>
</gene>
<keyword evidence="1" id="KW-0175">Coiled coil</keyword>
<evidence type="ECO:0000256" key="1">
    <source>
        <dbReference type="SAM" id="Coils"/>
    </source>
</evidence>
<sequence>MIRLNGTITSFMGTAYTGNGIVHNYAELLGRASKAVLLKAPPTGALSGLLREIGVHYLKSGYDIELFHDPLTPDGVDAVWVPKPGFLFVQASRPVALEPAHIGGPHRVVTFYDSYDEDRLRLQNGFIRETAEKGEQALAKMLASMDKAKKLHDEMEKANQRRMSWELADALAGSLKEELFGNISLNKPASVSNRYIGTLTAGGARDHFPNVTKGLDRRLLIKAHPGTGKSTIMRMLGKEAEARGFDLLYGWCALDPGSIDLLVIPELSLCLFDATEPHVYNPEREGDRIIDMVGMCREDAAAEKESAESEERYRGHIQDARAWMGTYAETVHAVRARMDSAIDPEKWAVNVARVKDQL</sequence>
<evidence type="ECO:0008006" key="4">
    <source>
        <dbReference type="Google" id="ProtNLM"/>
    </source>
</evidence>
<dbReference type="RefSeq" id="WP_084186514.1">
    <property type="nucleotide sequence ID" value="NZ_FTPL01000001.1"/>
</dbReference>
<proteinExistence type="predicted"/>
<organism evidence="2 3">
    <name type="scientific">Edaphobacillus lindanitolerans</name>
    <dbReference type="NCBI Taxonomy" id="550447"/>
    <lineage>
        <taxon>Bacteria</taxon>
        <taxon>Bacillati</taxon>
        <taxon>Bacillota</taxon>
        <taxon>Bacilli</taxon>
        <taxon>Bacillales</taxon>
        <taxon>Bacillaceae</taxon>
        <taxon>Edaphobacillus</taxon>
    </lineage>
</organism>
<evidence type="ECO:0000313" key="3">
    <source>
        <dbReference type="Proteomes" id="UP000187550"/>
    </source>
</evidence>
<dbReference type="AlphaFoldDB" id="A0A1U7PJX6"/>
<protein>
    <recommendedName>
        <fullName evidence="4">Nucleotide kinase</fullName>
    </recommendedName>
</protein>
<evidence type="ECO:0000313" key="2">
    <source>
        <dbReference type="EMBL" id="SIT70189.1"/>
    </source>
</evidence>
<name>A0A1U7PJX6_9BACI</name>
<dbReference type="OrthoDB" id="9781752at2"/>